<reference evidence="3 4" key="1">
    <citation type="submission" date="2018-06" db="EMBL/GenBank/DDBJ databases">
        <title>Genomic Encyclopedia of Type Strains, Phase IV (KMG-IV): sequencing the most valuable type-strain genomes for metagenomic binning, comparative biology and taxonomic classification.</title>
        <authorList>
            <person name="Goeker M."/>
        </authorList>
    </citation>
    <scope>NUCLEOTIDE SEQUENCE [LARGE SCALE GENOMIC DNA]</scope>
    <source>
        <strain evidence="3 4">DSM 25532</strain>
    </source>
</reference>
<dbReference type="PROSITE" id="PS51257">
    <property type="entry name" value="PROKAR_LIPOPROTEIN"/>
    <property type="match status" value="1"/>
</dbReference>
<dbReference type="Proteomes" id="UP000253426">
    <property type="component" value="Unassembled WGS sequence"/>
</dbReference>
<comment type="caution">
    <text evidence="3">The sequence shown here is derived from an EMBL/GenBank/DDBJ whole genome shotgun (WGS) entry which is preliminary data.</text>
</comment>
<evidence type="ECO:0000313" key="4">
    <source>
        <dbReference type="Proteomes" id="UP000253426"/>
    </source>
</evidence>
<accession>A0A366H8I7</accession>
<dbReference type="AlphaFoldDB" id="A0A366H8I7"/>
<evidence type="ECO:0000313" key="3">
    <source>
        <dbReference type="EMBL" id="RBP38540.1"/>
    </source>
</evidence>
<evidence type="ECO:0000256" key="1">
    <source>
        <dbReference type="SAM" id="MobiDB-lite"/>
    </source>
</evidence>
<sequence>MKLLQMVQSGILTGVTSAAAVLVLAACDPVPPPRTEETTTKPYQMGGGSDKTMDHNGEVSGSSDPARRE</sequence>
<feature type="signal peptide" evidence="2">
    <location>
        <begin position="1"/>
        <end position="20"/>
    </location>
</feature>
<organism evidence="3 4">
    <name type="scientific">Roseimicrobium gellanilyticum</name>
    <dbReference type="NCBI Taxonomy" id="748857"/>
    <lineage>
        <taxon>Bacteria</taxon>
        <taxon>Pseudomonadati</taxon>
        <taxon>Verrucomicrobiota</taxon>
        <taxon>Verrucomicrobiia</taxon>
        <taxon>Verrucomicrobiales</taxon>
        <taxon>Verrucomicrobiaceae</taxon>
        <taxon>Roseimicrobium</taxon>
    </lineage>
</organism>
<gene>
    <name evidence="3" type="ORF">DES53_11158</name>
</gene>
<dbReference type="RefSeq" id="WP_113960997.1">
    <property type="nucleotide sequence ID" value="NZ_QNRR01000011.1"/>
</dbReference>
<evidence type="ECO:0000256" key="2">
    <source>
        <dbReference type="SAM" id="SignalP"/>
    </source>
</evidence>
<proteinExistence type="predicted"/>
<protein>
    <recommendedName>
        <fullName evidence="5">Lipoprotein</fullName>
    </recommendedName>
</protein>
<name>A0A366H8I7_9BACT</name>
<feature type="chain" id="PRO_5016719400" description="Lipoprotein" evidence="2">
    <location>
        <begin position="21"/>
        <end position="69"/>
    </location>
</feature>
<evidence type="ECO:0008006" key="5">
    <source>
        <dbReference type="Google" id="ProtNLM"/>
    </source>
</evidence>
<keyword evidence="2" id="KW-0732">Signal</keyword>
<keyword evidence="4" id="KW-1185">Reference proteome</keyword>
<dbReference type="EMBL" id="QNRR01000011">
    <property type="protein sequence ID" value="RBP38540.1"/>
    <property type="molecule type" value="Genomic_DNA"/>
</dbReference>
<feature type="region of interest" description="Disordered" evidence="1">
    <location>
        <begin position="29"/>
        <end position="69"/>
    </location>
</feature>